<keyword evidence="8" id="KW-1185">Reference proteome</keyword>
<dbReference type="InterPro" id="IPR000340">
    <property type="entry name" value="Dual-sp_phosphatase_cat-dom"/>
</dbReference>
<keyword evidence="2" id="KW-0904">Protein phosphatase</keyword>
<dbReference type="PROSITE" id="PS50054">
    <property type="entry name" value="TYR_PHOSPHATASE_DUAL"/>
    <property type="match status" value="1"/>
</dbReference>
<dbReference type="SUPFAM" id="SSF52799">
    <property type="entry name" value="(Phosphotyrosine protein) phosphatases II"/>
    <property type="match status" value="1"/>
</dbReference>
<proteinExistence type="predicted"/>
<comment type="caution">
    <text evidence="7">The sequence shown here is derived from an EMBL/GenBank/DDBJ whole genome shotgun (WGS) entry which is preliminary data.</text>
</comment>
<evidence type="ECO:0000256" key="3">
    <source>
        <dbReference type="ARBA" id="ARBA00023277"/>
    </source>
</evidence>
<dbReference type="GO" id="GO:0009507">
    <property type="term" value="C:chloroplast"/>
    <property type="evidence" value="ECO:0007669"/>
    <property type="project" value="TreeGrafter"/>
</dbReference>
<name>A0A150GSZ0_GONPE</name>
<protein>
    <recommendedName>
        <fullName evidence="9">Tyrosine specific protein phosphatases domain-containing protein</fullName>
    </recommendedName>
</protein>
<evidence type="ECO:0000259" key="5">
    <source>
        <dbReference type="PROSITE" id="PS50054"/>
    </source>
</evidence>
<organism evidence="7 8">
    <name type="scientific">Gonium pectorale</name>
    <name type="common">Green alga</name>
    <dbReference type="NCBI Taxonomy" id="33097"/>
    <lineage>
        <taxon>Eukaryota</taxon>
        <taxon>Viridiplantae</taxon>
        <taxon>Chlorophyta</taxon>
        <taxon>core chlorophytes</taxon>
        <taxon>Chlorophyceae</taxon>
        <taxon>CS clade</taxon>
        <taxon>Chlamydomonadales</taxon>
        <taxon>Volvocaceae</taxon>
        <taxon>Gonium</taxon>
    </lineage>
</organism>
<dbReference type="GO" id="GO:0019203">
    <property type="term" value="F:carbohydrate phosphatase activity"/>
    <property type="evidence" value="ECO:0007669"/>
    <property type="project" value="InterPro"/>
</dbReference>
<dbReference type="GO" id="GO:2001070">
    <property type="term" value="F:starch binding"/>
    <property type="evidence" value="ECO:0007669"/>
    <property type="project" value="TreeGrafter"/>
</dbReference>
<dbReference type="Pfam" id="PF00782">
    <property type="entry name" value="DSPc"/>
    <property type="match status" value="1"/>
</dbReference>
<dbReference type="PANTHER" id="PTHR46642:SF2">
    <property type="entry name" value="PHOSPHOGLUCAN PHOSPHATASE LSF2, CHLOROPLASTIC"/>
    <property type="match status" value="1"/>
</dbReference>
<dbReference type="InterPro" id="IPR052832">
    <property type="entry name" value="Starch-Glucan_Phosphatase"/>
</dbReference>
<sequence>MKVDHSAKDEAYNRNMQRQMGWAHLSHLDPYEYHWDRGLYYHEIVPNLLCGTQPRHAADVDALVSAEGITHILNLQQEKDMHYWGVKLEDIRKACARHSVTHLRRPAKDFDPHSLRKTIPGAIHTLTQALNSGGRVYVHCTAGLGRAPAVCIAYLYWFCDMQLEEAYSFLTAIRPCGPKRDAIRGATYDVLAGSTVNASGNGHPHGGHGHNGHGHGHGHGAPNGGGGDFAAFDSLPPEAFATLSEDDRFALQYRILKGLC</sequence>
<evidence type="ECO:0008006" key="9">
    <source>
        <dbReference type="Google" id="ProtNLM"/>
    </source>
</evidence>
<dbReference type="Gene3D" id="3.90.190.10">
    <property type="entry name" value="Protein tyrosine phosphatase superfamily"/>
    <property type="match status" value="1"/>
</dbReference>
<dbReference type="Proteomes" id="UP000075714">
    <property type="component" value="Unassembled WGS sequence"/>
</dbReference>
<accession>A0A150GSZ0</accession>
<evidence type="ECO:0000259" key="6">
    <source>
        <dbReference type="PROSITE" id="PS50056"/>
    </source>
</evidence>
<evidence type="ECO:0000313" key="7">
    <source>
        <dbReference type="EMBL" id="KXZ52979.1"/>
    </source>
</evidence>
<evidence type="ECO:0000256" key="1">
    <source>
        <dbReference type="ARBA" id="ARBA00022801"/>
    </source>
</evidence>
<dbReference type="InterPro" id="IPR045204">
    <property type="entry name" value="DSP_laforin-like"/>
</dbReference>
<dbReference type="OrthoDB" id="273181at2759"/>
<dbReference type="InterPro" id="IPR020422">
    <property type="entry name" value="TYR_PHOSPHATASE_DUAL_dom"/>
</dbReference>
<feature type="compositionally biased region" description="Basic residues" evidence="4">
    <location>
        <begin position="205"/>
        <end position="218"/>
    </location>
</feature>
<feature type="domain" description="Tyrosine specific protein phosphatases" evidence="6">
    <location>
        <begin position="117"/>
        <end position="175"/>
    </location>
</feature>
<dbReference type="SMART" id="SM00195">
    <property type="entry name" value="DSPc"/>
    <property type="match status" value="1"/>
</dbReference>
<dbReference type="PANTHER" id="PTHR46642">
    <property type="entry name" value="DUAL SPECIFICITY PHOSPHATASE, SUBGROUP, CATALYTIC DOMAIN"/>
    <property type="match status" value="1"/>
</dbReference>
<dbReference type="STRING" id="33097.A0A150GSZ0"/>
<feature type="domain" description="Tyrosine-protein phosphatase" evidence="5">
    <location>
        <begin position="40"/>
        <end position="196"/>
    </location>
</feature>
<gene>
    <name evidence="7" type="ORF">GPECTOR_8g350</name>
</gene>
<dbReference type="InterPro" id="IPR029021">
    <property type="entry name" value="Prot-tyrosine_phosphatase-like"/>
</dbReference>
<dbReference type="InterPro" id="IPR000387">
    <property type="entry name" value="Tyr_Pase_dom"/>
</dbReference>
<feature type="region of interest" description="Disordered" evidence="4">
    <location>
        <begin position="199"/>
        <end position="223"/>
    </location>
</feature>
<evidence type="ECO:0000256" key="4">
    <source>
        <dbReference type="SAM" id="MobiDB-lite"/>
    </source>
</evidence>
<keyword evidence="1" id="KW-0378">Hydrolase</keyword>
<keyword evidence="3" id="KW-0119">Carbohydrate metabolism</keyword>
<evidence type="ECO:0000256" key="2">
    <source>
        <dbReference type="ARBA" id="ARBA00022912"/>
    </source>
</evidence>
<dbReference type="AlphaFoldDB" id="A0A150GSZ0"/>
<reference evidence="8" key="1">
    <citation type="journal article" date="2016" name="Nat. Commun.">
        <title>The Gonium pectorale genome demonstrates co-option of cell cycle regulation during the evolution of multicellularity.</title>
        <authorList>
            <person name="Hanschen E.R."/>
            <person name="Marriage T.N."/>
            <person name="Ferris P.J."/>
            <person name="Hamaji T."/>
            <person name="Toyoda A."/>
            <person name="Fujiyama A."/>
            <person name="Neme R."/>
            <person name="Noguchi H."/>
            <person name="Minakuchi Y."/>
            <person name="Suzuki M."/>
            <person name="Kawai-Toyooka H."/>
            <person name="Smith D.R."/>
            <person name="Sparks H."/>
            <person name="Anderson J."/>
            <person name="Bakaric R."/>
            <person name="Luria V."/>
            <person name="Karger A."/>
            <person name="Kirschner M.W."/>
            <person name="Durand P.M."/>
            <person name="Michod R.E."/>
            <person name="Nozaki H."/>
            <person name="Olson B.J."/>
        </authorList>
    </citation>
    <scope>NUCLEOTIDE SEQUENCE [LARGE SCALE GENOMIC DNA]</scope>
    <source>
        <strain evidence="8">NIES-2863</strain>
    </source>
</reference>
<dbReference type="CDD" id="cd14526">
    <property type="entry name" value="DSP_laforin-like"/>
    <property type="match status" value="1"/>
</dbReference>
<dbReference type="EMBL" id="LSYV01000009">
    <property type="protein sequence ID" value="KXZ52979.1"/>
    <property type="molecule type" value="Genomic_DNA"/>
</dbReference>
<dbReference type="PROSITE" id="PS50056">
    <property type="entry name" value="TYR_PHOSPHATASE_2"/>
    <property type="match status" value="1"/>
</dbReference>
<dbReference type="GO" id="GO:0005983">
    <property type="term" value="P:starch catabolic process"/>
    <property type="evidence" value="ECO:0007669"/>
    <property type="project" value="TreeGrafter"/>
</dbReference>
<evidence type="ECO:0000313" key="8">
    <source>
        <dbReference type="Proteomes" id="UP000075714"/>
    </source>
</evidence>
<dbReference type="GO" id="GO:0004721">
    <property type="term" value="F:phosphoprotein phosphatase activity"/>
    <property type="evidence" value="ECO:0007669"/>
    <property type="project" value="UniProtKB-KW"/>
</dbReference>